<dbReference type="EMBL" id="CAJVPT010036730">
    <property type="protein sequence ID" value="CAG8715460.1"/>
    <property type="molecule type" value="Genomic_DNA"/>
</dbReference>
<evidence type="ECO:0000313" key="1">
    <source>
        <dbReference type="EMBL" id="CAG8715460.1"/>
    </source>
</evidence>
<reference evidence="1" key="1">
    <citation type="submission" date="2021-06" db="EMBL/GenBank/DDBJ databases">
        <authorList>
            <person name="Kallberg Y."/>
            <person name="Tangrot J."/>
            <person name="Rosling A."/>
        </authorList>
    </citation>
    <scope>NUCLEOTIDE SEQUENCE</scope>
    <source>
        <strain evidence="1">CL356</strain>
    </source>
</reference>
<accession>A0ACA9PMT8</accession>
<evidence type="ECO:0000313" key="2">
    <source>
        <dbReference type="Proteomes" id="UP000789525"/>
    </source>
</evidence>
<feature type="non-terminal residue" evidence="1">
    <location>
        <position position="240"/>
    </location>
</feature>
<organism evidence="1 2">
    <name type="scientific">Acaulospora colombiana</name>
    <dbReference type="NCBI Taxonomy" id="27376"/>
    <lineage>
        <taxon>Eukaryota</taxon>
        <taxon>Fungi</taxon>
        <taxon>Fungi incertae sedis</taxon>
        <taxon>Mucoromycota</taxon>
        <taxon>Glomeromycotina</taxon>
        <taxon>Glomeromycetes</taxon>
        <taxon>Diversisporales</taxon>
        <taxon>Acaulosporaceae</taxon>
        <taxon>Acaulospora</taxon>
    </lineage>
</organism>
<keyword evidence="2" id="KW-1185">Reference proteome</keyword>
<protein>
    <submittedName>
        <fullName evidence="1">13044_t:CDS:1</fullName>
    </submittedName>
</protein>
<comment type="caution">
    <text evidence="1">The sequence shown here is derived from an EMBL/GenBank/DDBJ whole genome shotgun (WGS) entry which is preliminary data.</text>
</comment>
<gene>
    <name evidence="1" type="ORF">ACOLOM_LOCUS10882</name>
</gene>
<name>A0ACA9PMT8_9GLOM</name>
<feature type="non-terminal residue" evidence="1">
    <location>
        <position position="1"/>
    </location>
</feature>
<sequence length="240" mass="26028">YVNNTVLAYPERIEISKFNPQGGMFYSELVGSGEVEWHFYNAPDAQGKLNLANRGNVSLSGFGDGAYRRPFHTIDGGYGIIMADINNSMQLESSSWVLNIADAAYTYMEPLFSGGKYSSHSIIGQRLNAPEDSSSVVNGYLFDGQGQNVTWGLPSLNAESTAQIYGVFQNNTAVVAVRDYATSSAWDLISIELSNFANEDHGYNNPNVLSTSPSINGTISVGTNLISIQFDIPILPSVNN</sequence>
<proteinExistence type="predicted"/>
<dbReference type="Proteomes" id="UP000789525">
    <property type="component" value="Unassembled WGS sequence"/>
</dbReference>